<dbReference type="EMBL" id="PDBW01000001">
    <property type="protein sequence ID" value="PFH03451.1"/>
    <property type="molecule type" value="Genomic_DNA"/>
</dbReference>
<evidence type="ECO:0000256" key="7">
    <source>
        <dbReference type="PIRSR" id="PIRSR600556-1"/>
    </source>
</evidence>
<feature type="region of interest" description="Disordered" evidence="8">
    <location>
        <begin position="138"/>
        <end position="166"/>
    </location>
</feature>
<dbReference type="Pfam" id="PF00942">
    <property type="entry name" value="CBM_3"/>
    <property type="match status" value="1"/>
</dbReference>
<dbReference type="InterPro" id="IPR000556">
    <property type="entry name" value="Glyco_hydro_48F"/>
</dbReference>
<keyword evidence="9" id="KW-0472">Membrane</keyword>
<feature type="transmembrane region" description="Helical" evidence="9">
    <location>
        <begin position="12"/>
        <end position="33"/>
    </location>
</feature>
<feature type="active site" description="Nucleophile" evidence="7">
    <location>
        <position position="278"/>
    </location>
</feature>
<dbReference type="Gene3D" id="4.10.870.10">
    <property type="entry name" value="Endo-1,4-beta-glucanase f. Domain 3"/>
    <property type="match status" value="1"/>
</dbReference>
<sequence length="938" mass="105737">MKLRYKVRRRRRIITCCGIIAAVIVVSTLIITIKNSFKPSRQSSNSNVTYSKENVQSVYSDRFIALFEDIQKQGYLSEEGIPYHSIETLLVEAPDYGHLTTSEAMSYMVWLGATYGKLTGDWTYFKDAWDKTEQYIIPDPERDQPGVNSYIPTQPAQYAPEADSPEKYPTPGDINAPTGIDPIADELASTYGTKAIYQMHWLLDVDNWYGYGNHGDGTSRCSYINTYQRGSGESVWETIPHPSWEDFRWGQVNNGGFLKLFGNFGEPVRQWRYTSASDADARQIQATYWAYLWSKEQGKEKELQPYFEKAAKMGDYLRYTFFDKYFRPIGVQDSGRAGTGYDSCHYLLSWYASWGGDINGTWSWRIGSSHCHQGYQNPMAAYALAKESIFTPKSKNAKKDWEQSLDRQIELFLYLQSAEGAIAGGVTNSWSGAYGKYPEGTSTFYDMAYDPHPVYNDPPSNRWFGFQAWSMERIMEYYYLTGDSRVKELCKKWVSWAIENTRLKSDGTYEIPSTLEWSGQPDPWTGKPSENKNLHCTVTEWTVDVGVTASYAKALIYYAAATEKHEKKIDDKARETAKQLLDRMWHNYRDKKGVAAKEPRADYKRFFDEVYIPHDFSGINAQGAEIKNGITFIDLRPKYKEDKDYKMVEEAIKSGKDPVMTYHRYWAQAEVAMANAMYHIFFEQKKDGLVPGINSDDSNSSSETQKSETPDYTPDSLSTSDATITESPANTNSPDENPSPQNTSAPTNVPLNPANTPYNSSNAAPNSPNTPARPSNTTAGSPAGNNTVGRLILQYANGNGSDTTNTINPRFKLINNSGSPVKLSDVKIRYYYTIDGEKGQQFWCDWSSAGNSNVTGKFVKLSSPKNNADYYLEIGFTEGAGSIEPGMSVEVQARFSKDDWSNYSQANDYSFSASANDYGNSNHIALYISGRLVSGNEP</sequence>
<dbReference type="Gene3D" id="2.170.160.10">
    <property type="entry name" value="Endo-1,4-beta-glucanase f. Domain 2"/>
    <property type="match status" value="1"/>
</dbReference>
<keyword evidence="2" id="KW-0378">Hydrolase</keyword>
<dbReference type="Pfam" id="PF02011">
    <property type="entry name" value="Glyco_hydro_48"/>
    <property type="match status" value="1"/>
</dbReference>
<dbReference type="InterPro" id="IPR012341">
    <property type="entry name" value="6hp_glycosidase-like_sf"/>
</dbReference>
<dbReference type="Proteomes" id="UP000223596">
    <property type="component" value="Unassembled WGS sequence"/>
</dbReference>
<evidence type="ECO:0000259" key="10">
    <source>
        <dbReference type="PROSITE" id="PS51172"/>
    </source>
</evidence>
<dbReference type="GeneID" id="35806186"/>
<feature type="region of interest" description="Disordered" evidence="8">
    <location>
        <begin position="692"/>
        <end position="785"/>
    </location>
</feature>
<evidence type="ECO:0000256" key="4">
    <source>
        <dbReference type="ARBA" id="ARBA00023277"/>
    </source>
</evidence>
<dbReference type="PROSITE" id="PS51172">
    <property type="entry name" value="CBM3"/>
    <property type="match status" value="1"/>
</dbReference>
<evidence type="ECO:0000256" key="3">
    <source>
        <dbReference type="ARBA" id="ARBA00023001"/>
    </source>
</evidence>
<evidence type="ECO:0000313" key="12">
    <source>
        <dbReference type="Proteomes" id="UP000223596"/>
    </source>
</evidence>
<feature type="domain" description="CBM3" evidence="10">
    <location>
        <begin position="787"/>
        <end position="938"/>
    </location>
</feature>
<name>A0AB36TJD0_ACETH</name>
<evidence type="ECO:0000256" key="6">
    <source>
        <dbReference type="ARBA" id="ARBA00023326"/>
    </source>
</evidence>
<evidence type="ECO:0000256" key="2">
    <source>
        <dbReference type="ARBA" id="ARBA00022801"/>
    </source>
</evidence>
<keyword evidence="9" id="KW-0812">Transmembrane</keyword>
<dbReference type="GO" id="GO:0008810">
    <property type="term" value="F:cellulase activity"/>
    <property type="evidence" value="ECO:0007669"/>
    <property type="project" value="InterPro"/>
</dbReference>
<protein>
    <submittedName>
        <fullName evidence="11">Cellulose 1,4-beta-cellobiosidase</fullName>
    </submittedName>
</protein>
<dbReference type="SUPFAM" id="SSF48208">
    <property type="entry name" value="Six-hairpin glycosidases"/>
    <property type="match status" value="1"/>
</dbReference>
<dbReference type="InterPro" id="IPR001956">
    <property type="entry name" value="CBM3"/>
</dbReference>
<evidence type="ECO:0000256" key="5">
    <source>
        <dbReference type="ARBA" id="ARBA00023295"/>
    </source>
</evidence>
<dbReference type="PRINTS" id="PR00844">
    <property type="entry name" value="GLHYDRLASE48"/>
</dbReference>
<keyword evidence="5" id="KW-0326">Glycosidase</keyword>
<keyword evidence="1" id="KW-0732">Signal</keyword>
<organism evidence="11 12">
    <name type="scientific">Acetivibrio thermocellus AD2</name>
    <dbReference type="NCBI Taxonomy" id="1138384"/>
    <lineage>
        <taxon>Bacteria</taxon>
        <taxon>Bacillati</taxon>
        <taxon>Bacillota</taxon>
        <taxon>Clostridia</taxon>
        <taxon>Eubacteriales</taxon>
        <taxon>Oscillospiraceae</taxon>
        <taxon>Acetivibrio</taxon>
    </lineage>
</organism>
<dbReference type="Gene3D" id="1.50.10.10">
    <property type="match status" value="1"/>
</dbReference>
<dbReference type="SUPFAM" id="SSF49384">
    <property type="entry name" value="Carbohydrate-binding domain"/>
    <property type="match status" value="1"/>
</dbReference>
<dbReference type="InterPro" id="IPR008928">
    <property type="entry name" value="6-hairpin_glycosidase_sf"/>
</dbReference>
<dbReference type="InterPro" id="IPR008965">
    <property type="entry name" value="CBM2/CBM3_carb-bd_dom_sf"/>
</dbReference>
<feature type="active site" description="Proton donor" evidence="7">
    <location>
        <position position="103"/>
    </location>
</feature>
<keyword evidence="3" id="KW-0136">Cellulose degradation</keyword>
<dbReference type="GO" id="GO:0030248">
    <property type="term" value="F:cellulose binding"/>
    <property type="evidence" value="ECO:0007669"/>
    <property type="project" value="InterPro"/>
</dbReference>
<feature type="compositionally biased region" description="Low complexity" evidence="8">
    <location>
        <begin position="752"/>
        <end position="779"/>
    </location>
</feature>
<feature type="compositionally biased region" description="Polar residues" evidence="8">
    <location>
        <begin position="146"/>
        <end position="156"/>
    </location>
</feature>
<dbReference type="RefSeq" id="WP_003512026.1">
    <property type="nucleotide sequence ID" value="NZ_CP013828.1"/>
</dbReference>
<evidence type="ECO:0000256" key="9">
    <source>
        <dbReference type="SAM" id="Phobius"/>
    </source>
</evidence>
<dbReference type="InterPro" id="IPR027390">
    <property type="entry name" value="Endoglucanase_F_dom3"/>
</dbReference>
<dbReference type="SMART" id="SM01067">
    <property type="entry name" value="CBM_3"/>
    <property type="match status" value="1"/>
</dbReference>
<dbReference type="InterPro" id="IPR023309">
    <property type="entry name" value="Endo-1-4-beta-glucanase_dom2"/>
</dbReference>
<keyword evidence="6" id="KW-0624">Polysaccharide degradation</keyword>
<keyword evidence="9" id="KW-1133">Transmembrane helix</keyword>
<keyword evidence="4" id="KW-0119">Carbohydrate metabolism</keyword>
<feature type="compositionally biased region" description="Polar residues" evidence="8">
    <location>
        <begin position="715"/>
        <end position="750"/>
    </location>
</feature>
<evidence type="ECO:0000313" key="11">
    <source>
        <dbReference type="EMBL" id="PFH03451.1"/>
    </source>
</evidence>
<dbReference type="AlphaFoldDB" id="A0AB36TJD0"/>
<reference evidence="11 12" key="1">
    <citation type="submission" date="2017-09" db="EMBL/GenBank/DDBJ databases">
        <title>Evaluation of Pacific Biosciences Sequencing Technology to Finishing C. thermocellum Genome Sequences.</title>
        <authorList>
            <person name="Brown S."/>
        </authorList>
    </citation>
    <scope>NUCLEOTIDE SEQUENCE [LARGE SCALE GENOMIC DNA]</scope>
    <source>
        <strain evidence="11 12">AD2</strain>
    </source>
</reference>
<dbReference type="GO" id="GO:0030245">
    <property type="term" value="P:cellulose catabolic process"/>
    <property type="evidence" value="ECO:0007669"/>
    <property type="project" value="UniProtKB-KW"/>
</dbReference>
<dbReference type="InterPro" id="IPR036966">
    <property type="entry name" value="CBM3_sf"/>
</dbReference>
<proteinExistence type="predicted"/>
<feature type="compositionally biased region" description="Polar residues" evidence="8">
    <location>
        <begin position="695"/>
        <end position="704"/>
    </location>
</feature>
<gene>
    <name evidence="11" type="ORF">M972_112262</name>
</gene>
<comment type="caution">
    <text evidence="11">The sequence shown here is derived from an EMBL/GenBank/DDBJ whole genome shotgun (WGS) entry which is preliminary data.</text>
</comment>
<evidence type="ECO:0000256" key="8">
    <source>
        <dbReference type="SAM" id="MobiDB-lite"/>
    </source>
</evidence>
<dbReference type="Gene3D" id="2.60.40.710">
    <property type="entry name" value="Endoglucanase-like"/>
    <property type="match status" value="1"/>
</dbReference>
<accession>A0AB36TJD0</accession>
<evidence type="ECO:0000256" key="1">
    <source>
        <dbReference type="ARBA" id="ARBA00022729"/>
    </source>
</evidence>